<dbReference type="InterPro" id="IPR012336">
    <property type="entry name" value="Thioredoxin-like_fold"/>
</dbReference>
<dbReference type="Pfam" id="PF13905">
    <property type="entry name" value="Thioredoxin_8"/>
    <property type="match status" value="1"/>
</dbReference>
<protein>
    <recommendedName>
        <fullName evidence="1">Thioredoxin-like fold domain-containing protein</fullName>
    </recommendedName>
</protein>
<dbReference type="EMBL" id="SMKX01000098">
    <property type="protein sequence ID" value="TDD53749.1"/>
    <property type="molecule type" value="Genomic_DNA"/>
</dbReference>
<evidence type="ECO:0000313" key="3">
    <source>
        <dbReference type="Proteomes" id="UP000295124"/>
    </source>
</evidence>
<proteinExistence type="predicted"/>
<organism evidence="2 3">
    <name type="scientific">Kribbella antibiotica</name>
    <dbReference type="NCBI Taxonomy" id="190195"/>
    <lineage>
        <taxon>Bacteria</taxon>
        <taxon>Bacillati</taxon>
        <taxon>Actinomycetota</taxon>
        <taxon>Actinomycetes</taxon>
        <taxon>Propionibacteriales</taxon>
        <taxon>Kribbellaceae</taxon>
        <taxon>Kribbella</taxon>
    </lineage>
</organism>
<dbReference type="Gene3D" id="3.40.30.10">
    <property type="entry name" value="Glutaredoxin"/>
    <property type="match status" value="1"/>
</dbReference>
<gene>
    <name evidence="2" type="ORF">E1263_27700</name>
</gene>
<dbReference type="SUPFAM" id="SSF52833">
    <property type="entry name" value="Thioredoxin-like"/>
    <property type="match status" value="1"/>
</dbReference>
<dbReference type="AlphaFoldDB" id="A0A4R4Z9E5"/>
<sequence>MTVVLTAVSLVNLLLLLGVIRRVNDLARRPVATGAASAPAPVEAPMLPAGHRLPDFRAIALDGAEVTGQELVLVGFLSQGCRQCQQAMPSLLKAAQTAPGGRARVLIVVVGDASAAQPQDSAKAHLAKLSEVAQIVVEPRNGPLSSAFKVEGFPTFYRLHSGAIAAHGDKALK</sequence>
<dbReference type="OrthoDB" id="128449at2"/>
<accession>A0A4R4Z9E5</accession>
<dbReference type="InterPro" id="IPR036249">
    <property type="entry name" value="Thioredoxin-like_sf"/>
</dbReference>
<dbReference type="Proteomes" id="UP000295124">
    <property type="component" value="Unassembled WGS sequence"/>
</dbReference>
<keyword evidence="3" id="KW-1185">Reference proteome</keyword>
<comment type="caution">
    <text evidence="2">The sequence shown here is derived from an EMBL/GenBank/DDBJ whole genome shotgun (WGS) entry which is preliminary data.</text>
</comment>
<dbReference type="RefSeq" id="WP_132172533.1">
    <property type="nucleotide sequence ID" value="NZ_SMKX01000098.1"/>
</dbReference>
<feature type="domain" description="Thioredoxin-like fold" evidence="1">
    <location>
        <begin position="70"/>
        <end position="156"/>
    </location>
</feature>
<reference evidence="2 3" key="1">
    <citation type="submission" date="2019-03" db="EMBL/GenBank/DDBJ databases">
        <title>Draft genome sequences of novel Actinobacteria.</title>
        <authorList>
            <person name="Sahin N."/>
            <person name="Ay H."/>
            <person name="Saygin H."/>
        </authorList>
    </citation>
    <scope>NUCLEOTIDE SEQUENCE [LARGE SCALE GENOMIC DNA]</scope>
    <source>
        <strain evidence="2 3">JCM 13523</strain>
    </source>
</reference>
<name>A0A4R4Z9E5_9ACTN</name>
<evidence type="ECO:0000259" key="1">
    <source>
        <dbReference type="Pfam" id="PF13905"/>
    </source>
</evidence>
<evidence type="ECO:0000313" key="2">
    <source>
        <dbReference type="EMBL" id="TDD53749.1"/>
    </source>
</evidence>